<evidence type="ECO:0000313" key="3">
    <source>
        <dbReference type="Proteomes" id="UP000824102"/>
    </source>
</evidence>
<reference evidence="2" key="2">
    <citation type="submission" date="2021-04" db="EMBL/GenBank/DDBJ databases">
        <authorList>
            <person name="Gilroy R."/>
        </authorList>
    </citation>
    <scope>NUCLEOTIDE SEQUENCE</scope>
    <source>
        <strain evidence="2">ChiW7-2402</strain>
    </source>
</reference>
<feature type="transmembrane region" description="Helical" evidence="1">
    <location>
        <begin position="6"/>
        <end position="28"/>
    </location>
</feature>
<feature type="transmembrane region" description="Helical" evidence="1">
    <location>
        <begin position="158"/>
        <end position="179"/>
    </location>
</feature>
<evidence type="ECO:0000256" key="1">
    <source>
        <dbReference type="SAM" id="Phobius"/>
    </source>
</evidence>
<protein>
    <recommendedName>
        <fullName evidence="4">DUF2953 domain-containing protein</fullName>
    </recommendedName>
</protein>
<reference evidence="2" key="1">
    <citation type="journal article" date="2021" name="PeerJ">
        <title>Extensive microbial diversity within the chicken gut microbiome revealed by metagenomics and culture.</title>
        <authorList>
            <person name="Gilroy R."/>
            <person name="Ravi A."/>
            <person name="Getino M."/>
            <person name="Pursley I."/>
            <person name="Horton D.L."/>
            <person name="Alikhan N.F."/>
            <person name="Baker D."/>
            <person name="Gharbi K."/>
            <person name="Hall N."/>
            <person name="Watson M."/>
            <person name="Adriaenssens E.M."/>
            <person name="Foster-Nyarko E."/>
            <person name="Jarju S."/>
            <person name="Secka A."/>
            <person name="Antonio M."/>
            <person name="Oren A."/>
            <person name="Chaudhuri R.R."/>
            <person name="La Ragione R."/>
            <person name="Hildebrand F."/>
            <person name="Pallen M.J."/>
        </authorList>
    </citation>
    <scope>NUCLEOTIDE SEQUENCE</scope>
    <source>
        <strain evidence="2">ChiW7-2402</strain>
    </source>
</reference>
<proteinExistence type="predicted"/>
<keyword evidence="1" id="KW-0472">Membrane</keyword>
<dbReference type="AlphaFoldDB" id="A0A9D2G6J7"/>
<gene>
    <name evidence="2" type="ORF">H9964_06345</name>
</gene>
<keyword evidence="1" id="KW-0812">Transmembrane</keyword>
<evidence type="ECO:0008006" key="4">
    <source>
        <dbReference type="Google" id="ProtNLM"/>
    </source>
</evidence>
<keyword evidence="1" id="KW-1133">Transmembrane helix</keyword>
<sequence>MDELYVCILSVGTAALVLLFPIAADLNFHLDAAERKLYFGILLYRNIRLFGGYMEPRREGIAVHLSRKKAVLFPYAQMLKTRPDLNKLHGFRLKRFTQVIELGATDRAGILMLAAALVNAAPILGNAAREALGCRLRSDILLCKKDAFRLTAAATVRFRLLTLLILFIKIALEAFISWLKTNRSTA</sequence>
<accession>A0A9D2G6J7</accession>
<name>A0A9D2G6J7_9FIRM</name>
<organism evidence="2 3">
    <name type="scientific">Candidatus Gallimonas intestinavium</name>
    <dbReference type="NCBI Taxonomy" id="2838603"/>
    <lineage>
        <taxon>Bacteria</taxon>
        <taxon>Bacillati</taxon>
        <taxon>Bacillota</taxon>
        <taxon>Clostridia</taxon>
        <taxon>Candidatus Gallimonas</taxon>
    </lineage>
</organism>
<comment type="caution">
    <text evidence="2">The sequence shown here is derived from an EMBL/GenBank/DDBJ whole genome shotgun (WGS) entry which is preliminary data.</text>
</comment>
<dbReference type="Proteomes" id="UP000824102">
    <property type="component" value="Unassembled WGS sequence"/>
</dbReference>
<dbReference type="EMBL" id="DXBB01000088">
    <property type="protein sequence ID" value="HIZ73182.1"/>
    <property type="molecule type" value="Genomic_DNA"/>
</dbReference>
<evidence type="ECO:0000313" key="2">
    <source>
        <dbReference type="EMBL" id="HIZ73182.1"/>
    </source>
</evidence>